<reference evidence="4" key="1">
    <citation type="submission" date="2019-02" db="EMBL/GenBank/DDBJ databases">
        <title>New Zealand Erwinia strains with phe-tRNA free attachment sites.</title>
        <authorList>
            <person name="Nunes-Leite L."/>
            <person name="Pitman A.R."/>
        </authorList>
    </citation>
    <scope>NUCLEOTIDE SEQUENCE</scope>
    <source>
        <strain evidence="4">Ec-140</strain>
        <strain evidence="3">Ec-143</strain>
    </source>
</reference>
<evidence type="ECO:0000313" key="4">
    <source>
        <dbReference type="EMBL" id="MCL6368042.1"/>
    </source>
</evidence>
<keyword evidence="2" id="KW-0812">Transmembrane</keyword>
<gene>
    <name evidence="3" type="ORF">EXT50_05610</name>
    <name evidence="4" type="ORF">EXT53_05610</name>
</gene>
<dbReference type="EMBL" id="SGPY01000003">
    <property type="protein sequence ID" value="MCL6368042.1"/>
    <property type="molecule type" value="Genomic_DNA"/>
</dbReference>
<dbReference type="EMBL" id="SGPX01000003">
    <property type="protein sequence ID" value="MCL6350644.1"/>
    <property type="molecule type" value="Genomic_DNA"/>
</dbReference>
<proteinExistence type="predicted"/>
<dbReference type="RefSeq" id="WP_249681952.1">
    <property type="nucleotide sequence ID" value="NZ_SGPX01000003.1"/>
</dbReference>
<dbReference type="AlphaFoldDB" id="A0AAW5GD35"/>
<feature type="compositionally biased region" description="Low complexity" evidence="1">
    <location>
        <begin position="292"/>
        <end position="302"/>
    </location>
</feature>
<organism evidence="4 6">
    <name type="scientific">Pectobacterium polaris</name>
    <dbReference type="NCBI Taxonomy" id="2042057"/>
    <lineage>
        <taxon>Bacteria</taxon>
        <taxon>Pseudomonadati</taxon>
        <taxon>Pseudomonadota</taxon>
        <taxon>Gammaproteobacteria</taxon>
        <taxon>Enterobacterales</taxon>
        <taxon>Pectobacteriaceae</taxon>
        <taxon>Pectobacterium</taxon>
    </lineage>
</organism>
<evidence type="ECO:0000313" key="3">
    <source>
        <dbReference type="EMBL" id="MCL6350644.1"/>
    </source>
</evidence>
<accession>A0AAW5GD35</accession>
<keyword evidence="5" id="KW-1185">Reference proteome</keyword>
<feature type="transmembrane region" description="Helical" evidence="2">
    <location>
        <begin position="838"/>
        <end position="856"/>
    </location>
</feature>
<keyword evidence="2" id="KW-0472">Membrane</keyword>
<protein>
    <submittedName>
        <fullName evidence="4">Uncharacterized protein</fullName>
    </submittedName>
</protein>
<feature type="region of interest" description="Disordered" evidence="1">
    <location>
        <begin position="259"/>
        <end position="335"/>
    </location>
</feature>
<evidence type="ECO:0000256" key="1">
    <source>
        <dbReference type="SAM" id="MobiDB-lite"/>
    </source>
</evidence>
<comment type="caution">
    <text evidence="4">The sequence shown here is derived from an EMBL/GenBank/DDBJ whole genome shotgun (WGS) entry which is preliminary data.</text>
</comment>
<dbReference type="Proteomes" id="UP001057360">
    <property type="component" value="Unassembled WGS sequence"/>
</dbReference>
<feature type="transmembrane region" description="Helical" evidence="2">
    <location>
        <begin position="808"/>
        <end position="826"/>
    </location>
</feature>
<evidence type="ECO:0000256" key="2">
    <source>
        <dbReference type="SAM" id="Phobius"/>
    </source>
</evidence>
<evidence type="ECO:0000313" key="6">
    <source>
        <dbReference type="Proteomes" id="UP001057360"/>
    </source>
</evidence>
<sequence length="863" mass="97372">MTNPEFSRLSLIRRFAKRITCWLLCGGLIATIPPVGYTSQNNTAGQAQGFKTCSQRLTAGDNRYLGKVIQIQLASLYQHNNDFQAQMKKDSKRLTDGIVGPTTRYWLDYFCGEFVFTAPESSNNRHQVFIESLLMDLGRATQLNTLFPQWRTVIKPSELLHLTSAEIVQKFADTSTPVVPPAPERLSSNTAPYYYQLTEKDFASLALRQTVLETFAKLEKQQFEQRSQLYNQLSDLFTQLDIPPAHSINIDNLIDSYTIEPPQPSTSATTSTSTSTTSQIMDGEAKGVDTENQNTADNNIDNNHADNSHADNNSDPNTAKQVVETTTQSNTQTTAPQLVWQLNPDELKHTITELNISALSKDELKTLVPLRDEVFPSLYLLQMAVNASGISPASSQGKSIVELAKKSGQIPTHAVPMQWVAPPDCDCQDSVKSIFNMGTFYGFYPYWQHLDKGQSIDFSRLDRIGYVGAVMKPEGNGNTLALPQNWSAKPTFSQFIQTTHRYRTKFDLVVTTPRDLSREQLTALFTDDMVKRLVESVTAPMDEYIINNVQPWISFGLETVPTMADGITLDIDLSVLDTPGSQQAFFFFLNKLKIALRQSYQHQPIISELDYPVTNSDRYYLNIMIPAKDVVAPKNGFYNFINLDALSQRTHLIIVRPGSPAASDEAKVELDRIKGLQQWLSSQENQSAVQQVYKRLVPMLITEDNRSKKQELTQLVNLSSWSFRGAAYWPLPLSEANEKLIDKTFFPEAPQYPKPINQVLNSVNSLLNWICIYRLELRTGLFVSFMFILVFLAICIWSFPLRKHLSRVPFVALTSLSISGLMLVFLADPTFKDYQGPIMLIFIVVMGWILFAVRMVRKEGDKP</sequence>
<keyword evidence="2" id="KW-1133">Transmembrane helix</keyword>
<dbReference type="Proteomes" id="UP001055618">
    <property type="component" value="Unassembled WGS sequence"/>
</dbReference>
<name>A0AAW5GD35_9GAMM</name>
<feature type="transmembrane region" description="Helical" evidence="2">
    <location>
        <begin position="781"/>
        <end position="801"/>
    </location>
</feature>
<feature type="compositionally biased region" description="Low complexity" evidence="1">
    <location>
        <begin position="325"/>
        <end position="334"/>
    </location>
</feature>
<evidence type="ECO:0000313" key="5">
    <source>
        <dbReference type="Proteomes" id="UP001055618"/>
    </source>
</evidence>
<feature type="compositionally biased region" description="Low complexity" evidence="1">
    <location>
        <begin position="265"/>
        <end position="278"/>
    </location>
</feature>